<protein>
    <submittedName>
        <fullName evidence="9">Uncharacterized protein DUF2029</fullName>
    </submittedName>
</protein>
<feature type="transmembrane region" description="Helical" evidence="8">
    <location>
        <begin position="269"/>
        <end position="288"/>
    </location>
</feature>
<feature type="transmembrane region" description="Helical" evidence="8">
    <location>
        <begin position="300"/>
        <end position="316"/>
    </location>
</feature>
<keyword evidence="4 8" id="KW-0812">Transmembrane</keyword>
<comment type="subcellular location">
    <subcellularLocation>
        <location evidence="1">Cell membrane</location>
        <topology evidence="1">Multi-pass membrane protein</topology>
    </subcellularLocation>
</comment>
<feature type="transmembrane region" description="Helical" evidence="8">
    <location>
        <begin position="347"/>
        <end position="370"/>
    </location>
</feature>
<dbReference type="GeneID" id="86063954"/>
<keyword evidence="10" id="KW-1185">Reference proteome</keyword>
<keyword evidence="5 8" id="KW-1133">Transmembrane helix</keyword>
<evidence type="ECO:0000256" key="4">
    <source>
        <dbReference type="ARBA" id="ARBA00022692"/>
    </source>
</evidence>
<feature type="transmembrane region" description="Helical" evidence="8">
    <location>
        <begin position="322"/>
        <end position="340"/>
    </location>
</feature>
<feature type="transmembrane region" description="Helical" evidence="8">
    <location>
        <begin position="213"/>
        <end position="232"/>
    </location>
</feature>
<evidence type="ECO:0000313" key="9">
    <source>
        <dbReference type="EMBL" id="PXX48947.1"/>
    </source>
</evidence>
<gene>
    <name evidence="9" type="ORF">DFR60_115121</name>
</gene>
<evidence type="ECO:0000256" key="3">
    <source>
        <dbReference type="ARBA" id="ARBA00022679"/>
    </source>
</evidence>
<evidence type="ECO:0000313" key="10">
    <source>
        <dbReference type="Proteomes" id="UP000248057"/>
    </source>
</evidence>
<dbReference type="Proteomes" id="UP000248057">
    <property type="component" value="Unassembled WGS sequence"/>
</dbReference>
<comment type="caution">
    <text evidence="9">The sequence shown here is derived from an EMBL/GenBank/DDBJ whole genome shotgun (WGS) entry which is preliminary data.</text>
</comment>
<evidence type="ECO:0000256" key="1">
    <source>
        <dbReference type="ARBA" id="ARBA00004651"/>
    </source>
</evidence>
<dbReference type="GO" id="GO:0005886">
    <property type="term" value="C:plasma membrane"/>
    <property type="evidence" value="ECO:0007669"/>
    <property type="project" value="UniProtKB-SubCell"/>
</dbReference>
<feature type="transmembrane region" description="Helical" evidence="8">
    <location>
        <begin position="105"/>
        <end position="124"/>
    </location>
</feature>
<evidence type="ECO:0000256" key="6">
    <source>
        <dbReference type="ARBA" id="ARBA00023136"/>
    </source>
</evidence>
<keyword evidence="6 8" id="KW-0472">Membrane</keyword>
<keyword evidence="3" id="KW-0808">Transferase</keyword>
<dbReference type="EMBL" id="QJKD01000015">
    <property type="protein sequence ID" value="PXX48947.1"/>
    <property type="molecule type" value="Genomic_DNA"/>
</dbReference>
<sequence>MDKVMDSSKERIEEKLICAVFLIFIIGNLLHGFVGVTTKGVWNPDDFTMRYRESKYVLSGINPFEVMKGRVEPLTNIGILWENGGTAPWALGIGIITNFTFLPEYYARICALGLYILILVATCWSVKNYCKQHDWASSKIFIVILGICALPGWGTGLAWLNYGCLFGGILIIGVLNKKKYPYLFYISIGLSSLKPQLALPFYFALLYKKEWKGILIASILPISGWILVSLLTRTPPTDFLIAMSEIGSTYDSQSIVKLIQFIFSANFPQKVADCLSAIICVCGICYFWKQLKQKSIMDDLLFYSIPAVFGGMWMYTQEHDRTILGLFIIVLIPAIFCQGLKIYHKFFLCTLLFTLVYPDFFKALYCMLINTQGIYIIYLFALLRYFFQIFSLIIIFEYLPNTLLRMNRKDKAMCK</sequence>
<proteinExistence type="inferred from homology"/>
<organism evidence="9 10">
    <name type="scientific">Hungatella effluvii</name>
    <dbReference type="NCBI Taxonomy" id="1096246"/>
    <lineage>
        <taxon>Bacteria</taxon>
        <taxon>Bacillati</taxon>
        <taxon>Bacillota</taxon>
        <taxon>Clostridia</taxon>
        <taxon>Lachnospirales</taxon>
        <taxon>Lachnospiraceae</taxon>
        <taxon>Hungatella</taxon>
    </lineage>
</organism>
<evidence type="ECO:0000256" key="2">
    <source>
        <dbReference type="ARBA" id="ARBA00022475"/>
    </source>
</evidence>
<feature type="transmembrane region" description="Helical" evidence="8">
    <location>
        <begin position="136"/>
        <end position="153"/>
    </location>
</feature>
<name>A0A2V3XZZ2_9FIRM</name>
<feature type="transmembrane region" description="Helical" evidence="8">
    <location>
        <begin position="376"/>
        <end position="399"/>
    </location>
</feature>
<reference evidence="9 10" key="1">
    <citation type="submission" date="2018-05" db="EMBL/GenBank/DDBJ databases">
        <title>Genomic Encyclopedia of Type Strains, Phase IV (KMG-IV): sequencing the most valuable type-strain genomes for metagenomic binning, comparative biology and taxonomic classification.</title>
        <authorList>
            <person name="Goeker M."/>
        </authorList>
    </citation>
    <scope>NUCLEOTIDE SEQUENCE [LARGE SCALE GENOMIC DNA]</scope>
    <source>
        <strain evidence="9 10">DSM 24995</strain>
    </source>
</reference>
<dbReference type="AlphaFoldDB" id="A0A2V3XZZ2"/>
<dbReference type="GO" id="GO:0016758">
    <property type="term" value="F:hexosyltransferase activity"/>
    <property type="evidence" value="ECO:0007669"/>
    <property type="project" value="InterPro"/>
</dbReference>
<dbReference type="RefSeq" id="WP_167437706.1">
    <property type="nucleotide sequence ID" value="NZ_QJKD01000015.1"/>
</dbReference>
<comment type="similarity">
    <text evidence="7">Belongs to the glycosyltransferase 87 family.</text>
</comment>
<dbReference type="InterPro" id="IPR018584">
    <property type="entry name" value="GT87"/>
</dbReference>
<feature type="transmembrane region" description="Helical" evidence="8">
    <location>
        <begin position="182"/>
        <end position="207"/>
    </location>
</feature>
<evidence type="ECO:0000256" key="5">
    <source>
        <dbReference type="ARBA" id="ARBA00022989"/>
    </source>
</evidence>
<accession>A0A2V3XZZ2</accession>
<feature type="transmembrane region" description="Helical" evidence="8">
    <location>
        <begin position="16"/>
        <end position="34"/>
    </location>
</feature>
<evidence type="ECO:0000256" key="7">
    <source>
        <dbReference type="ARBA" id="ARBA00024033"/>
    </source>
</evidence>
<keyword evidence="2" id="KW-1003">Cell membrane</keyword>
<evidence type="ECO:0000256" key="8">
    <source>
        <dbReference type="SAM" id="Phobius"/>
    </source>
</evidence>
<dbReference type="Pfam" id="PF09594">
    <property type="entry name" value="GT87"/>
    <property type="match status" value="1"/>
</dbReference>